<evidence type="ECO:0000256" key="2">
    <source>
        <dbReference type="ARBA" id="ARBA00022676"/>
    </source>
</evidence>
<comment type="similarity">
    <text evidence="1">Belongs to the glycosyltransferase 2 family.</text>
</comment>
<evidence type="ECO:0000256" key="1">
    <source>
        <dbReference type="ARBA" id="ARBA00006739"/>
    </source>
</evidence>
<evidence type="ECO:0000313" key="5">
    <source>
        <dbReference type="EMBL" id="KPQ13918.1"/>
    </source>
</evidence>
<keyword evidence="3 5" id="KW-0808">Transferase</keyword>
<dbReference type="InterPro" id="IPR001173">
    <property type="entry name" value="Glyco_trans_2-like"/>
</dbReference>
<evidence type="ECO:0000256" key="3">
    <source>
        <dbReference type="ARBA" id="ARBA00022679"/>
    </source>
</evidence>
<dbReference type="Gene3D" id="3.90.550.10">
    <property type="entry name" value="Spore Coat Polysaccharide Biosynthesis Protein SpsA, Chain A"/>
    <property type="match status" value="1"/>
</dbReference>
<dbReference type="InterPro" id="IPR029044">
    <property type="entry name" value="Nucleotide-diphossugar_trans"/>
</dbReference>
<dbReference type="eggNOG" id="COG1216">
    <property type="taxonomic scope" value="Bacteria"/>
</dbReference>
<dbReference type="STRING" id="1305737.GCA_000526355_02931"/>
<comment type="caution">
    <text evidence="5">The sequence shown here is derived from an EMBL/GenBank/DDBJ whole genome shotgun (WGS) entry which is preliminary data.</text>
</comment>
<dbReference type="Pfam" id="PF00535">
    <property type="entry name" value="Glycos_transf_2"/>
    <property type="match status" value="1"/>
</dbReference>
<dbReference type="Proteomes" id="UP000050421">
    <property type="component" value="Unassembled WGS sequence"/>
</dbReference>
<keyword evidence="2" id="KW-0328">Glycosyltransferase</keyword>
<dbReference type="PANTHER" id="PTHR43179:SF12">
    <property type="entry name" value="GALACTOFURANOSYLTRANSFERASE GLFT2"/>
    <property type="match status" value="1"/>
</dbReference>
<name>A0A0P7XEM1_9BACT</name>
<dbReference type="SUPFAM" id="SSF53448">
    <property type="entry name" value="Nucleotide-diphospho-sugar transferases"/>
    <property type="match status" value="1"/>
</dbReference>
<accession>A0A0P7XEM1</accession>
<dbReference type="GO" id="GO:0016757">
    <property type="term" value="F:glycosyltransferase activity"/>
    <property type="evidence" value="ECO:0007669"/>
    <property type="project" value="UniProtKB-KW"/>
</dbReference>
<evidence type="ECO:0000313" key="6">
    <source>
        <dbReference type="Proteomes" id="UP000050421"/>
    </source>
</evidence>
<dbReference type="CDD" id="cd04186">
    <property type="entry name" value="GT_2_like_c"/>
    <property type="match status" value="1"/>
</dbReference>
<dbReference type="PATRIC" id="fig|1305737.6.peg.2960"/>
<proteinExistence type="inferred from homology"/>
<dbReference type="EMBL" id="LJXT01000076">
    <property type="protein sequence ID" value="KPQ13918.1"/>
    <property type="molecule type" value="Genomic_DNA"/>
</dbReference>
<gene>
    <name evidence="5" type="ORF">HLUCCX10_11715</name>
</gene>
<evidence type="ECO:0000259" key="4">
    <source>
        <dbReference type="Pfam" id="PF00535"/>
    </source>
</evidence>
<dbReference type="AlphaFoldDB" id="A0A0P7XEM1"/>
<protein>
    <submittedName>
        <fullName evidence="5">Family 2 glycosyltransferase</fullName>
    </submittedName>
</protein>
<sequence>MAFTPDSSVAIILVNWNGLEFTRACLASLEKVDYPDFQVILVDNASQNPEGKVLKEAFPKILLLENEQNLGFAGGNNVGIRKALEMGFSHIMLLNNDTEVEPDFLGKMMLIFSKNPKLGILQPMICFLDKPEIIWSAGGKWVSWLGRALTLGDRKALESYQPKSNQLDWATGCCMLLSREAILKAGFLNEQYFAYFEDVEWSLRIRKYGFEIGLVPDAKIYHEAGASSKKSHSEGTLSASVFYYHVRNQFFLLRRQKARLSFIYHLVRFKLWIFYFLIRGRFQKLKAVATGIKDGLFTPLKPAPRWP</sequence>
<dbReference type="PANTHER" id="PTHR43179">
    <property type="entry name" value="RHAMNOSYLTRANSFERASE WBBL"/>
    <property type="match status" value="1"/>
</dbReference>
<feature type="domain" description="Glycosyltransferase 2-like" evidence="4">
    <location>
        <begin position="11"/>
        <end position="181"/>
    </location>
</feature>
<dbReference type="OrthoDB" id="9771846at2"/>
<organism evidence="5 6">
    <name type="scientific">Algoriphagus marincola HL-49</name>
    <dbReference type="NCBI Taxonomy" id="1305737"/>
    <lineage>
        <taxon>Bacteria</taxon>
        <taxon>Pseudomonadati</taxon>
        <taxon>Bacteroidota</taxon>
        <taxon>Cytophagia</taxon>
        <taxon>Cytophagales</taxon>
        <taxon>Cyclobacteriaceae</taxon>
        <taxon>Algoriphagus</taxon>
    </lineage>
</organism>
<reference evidence="5 6" key="1">
    <citation type="submission" date="2015-09" db="EMBL/GenBank/DDBJ databases">
        <title>Identification and resolution of microdiversity through metagenomic sequencing of parallel consortia.</title>
        <authorList>
            <person name="Nelson W.C."/>
            <person name="Romine M.F."/>
            <person name="Lindemann S.R."/>
        </authorList>
    </citation>
    <scope>NUCLEOTIDE SEQUENCE [LARGE SCALE GENOMIC DNA]</scope>
    <source>
        <strain evidence="5">HL-49</strain>
    </source>
</reference>